<sequence>MHTTSFSSGRAQTFNYSKTRTNMRTHRLAVQIERRLACFRFGRLFGLGSMGAADDCAIEEAAVWWIRVEDDVGLQWKLSKVENERMDQIEELIGTRYLHPEGVLGSSHGELQGAERQRVSGKEESNRIHSNRVKMQNNSNHRLNYLREESTPLSCDIFFSGHSAIKRSLKVYLWISFDMHLKNYTFSTLKCGNILPSLGLLLKVHNTSASCGEIVTALWTLKNSADWRVESRACAKVSFKDNVKQELWNHLFPHK</sequence>
<accession>A0A0M8ZPY4</accession>
<name>A0A0M8ZPY4_9HYME</name>
<keyword evidence="2" id="KW-1185">Reference proteome</keyword>
<dbReference type="AlphaFoldDB" id="A0A0M8ZPY4"/>
<dbReference type="EMBL" id="KQ435918">
    <property type="protein sequence ID" value="KOX68720.1"/>
    <property type="molecule type" value="Genomic_DNA"/>
</dbReference>
<gene>
    <name evidence="1" type="ORF">WN51_06957</name>
</gene>
<organism evidence="1 2">
    <name type="scientific">Melipona quadrifasciata</name>
    <dbReference type="NCBI Taxonomy" id="166423"/>
    <lineage>
        <taxon>Eukaryota</taxon>
        <taxon>Metazoa</taxon>
        <taxon>Ecdysozoa</taxon>
        <taxon>Arthropoda</taxon>
        <taxon>Hexapoda</taxon>
        <taxon>Insecta</taxon>
        <taxon>Pterygota</taxon>
        <taxon>Neoptera</taxon>
        <taxon>Endopterygota</taxon>
        <taxon>Hymenoptera</taxon>
        <taxon>Apocrita</taxon>
        <taxon>Aculeata</taxon>
        <taxon>Apoidea</taxon>
        <taxon>Anthophila</taxon>
        <taxon>Apidae</taxon>
        <taxon>Melipona</taxon>
    </lineage>
</organism>
<proteinExistence type="predicted"/>
<evidence type="ECO:0000313" key="1">
    <source>
        <dbReference type="EMBL" id="KOX68720.1"/>
    </source>
</evidence>
<evidence type="ECO:0000313" key="2">
    <source>
        <dbReference type="Proteomes" id="UP000053105"/>
    </source>
</evidence>
<protein>
    <submittedName>
        <fullName evidence="1">Uncharacterized protein</fullName>
    </submittedName>
</protein>
<reference evidence="1 2" key="1">
    <citation type="submission" date="2015-07" db="EMBL/GenBank/DDBJ databases">
        <title>The genome of Melipona quadrifasciata.</title>
        <authorList>
            <person name="Pan H."/>
            <person name="Kapheim K."/>
        </authorList>
    </citation>
    <scope>NUCLEOTIDE SEQUENCE [LARGE SCALE GENOMIC DNA]</scope>
    <source>
        <strain evidence="1">0111107301</strain>
        <tissue evidence="1">Whole body</tissue>
    </source>
</reference>
<dbReference type="Proteomes" id="UP000053105">
    <property type="component" value="Unassembled WGS sequence"/>
</dbReference>